<feature type="compositionally biased region" description="Basic and acidic residues" evidence="1">
    <location>
        <begin position="52"/>
        <end position="68"/>
    </location>
</feature>
<proteinExistence type="predicted"/>
<reference evidence="2" key="1">
    <citation type="journal article" date="2019" name="bioRxiv">
        <title>The Genome of the Zebra Mussel, Dreissena polymorpha: A Resource for Invasive Species Research.</title>
        <authorList>
            <person name="McCartney M.A."/>
            <person name="Auch B."/>
            <person name="Kono T."/>
            <person name="Mallez S."/>
            <person name="Zhang Y."/>
            <person name="Obille A."/>
            <person name="Becker A."/>
            <person name="Abrahante J.E."/>
            <person name="Garbe J."/>
            <person name="Badalamenti J.P."/>
            <person name="Herman A."/>
            <person name="Mangelson H."/>
            <person name="Liachko I."/>
            <person name="Sullivan S."/>
            <person name="Sone E.D."/>
            <person name="Koren S."/>
            <person name="Silverstein K.A.T."/>
            <person name="Beckman K.B."/>
            <person name="Gohl D.M."/>
        </authorList>
    </citation>
    <scope>NUCLEOTIDE SEQUENCE</scope>
    <source>
        <strain evidence="2">Duluth1</strain>
        <tissue evidence="2">Whole animal</tissue>
    </source>
</reference>
<accession>A0A9D4MAB0</accession>
<name>A0A9D4MAB0_DREPO</name>
<sequence>MDNNVLNGNQEGSTIDQSEDTPLGRIPDGGNQSDVIPEVQPVQDAVLTPRRSGRERYTPVKFKDFEMG</sequence>
<protein>
    <submittedName>
        <fullName evidence="2">Uncharacterized protein</fullName>
    </submittedName>
</protein>
<evidence type="ECO:0000256" key="1">
    <source>
        <dbReference type="SAM" id="MobiDB-lite"/>
    </source>
</evidence>
<keyword evidence="3" id="KW-1185">Reference proteome</keyword>
<gene>
    <name evidence="2" type="ORF">DPMN_035808</name>
</gene>
<dbReference type="Proteomes" id="UP000828390">
    <property type="component" value="Unassembled WGS sequence"/>
</dbReference>
<feature type="compositionally biased region" description="Polar residues" evidence="1">
    <location>
        <begin position="1"/>
        <end position="16"/>
    </location>
</feature>
<evidence type="ECO:0000313" key="3">
    <source>
        <dbReference type="Proteomes" id="UP000828390"/>
    </source>
</evidence>
<feature type="region of interest" description="Disordered" evidence="1">
    <location>
        <begin position="1"/>
        <end position="68"/>
    </location>
</feature>
<dbReference type="EMBL" id="JAIWYP010000002">
    <property type="protein sequence ID" value="KAH3872590.1"/>
    <property type="molecule type" value="Genomic_DNA"/>
</dbReference>
<reference evidence="2" key="2">
    <citation type="submission" date="2020-11" db="EMBL/GenBank/DDBJ databases">
        <authorList>
            <person name="McCartney M.A."/>
            <person name="Auch B."/>
            <person name="Kono T."/>
            <person name="Mallez S."/>
            <person name="Becker A."/>
            <person name="Gohl D.M."/>
            <person name="Silverstein K.A.T."/>
            <person name="Koren S."/>
            <person name="Bechman K.B."/>
            <person name="Herman A."/>
            <person name="Abrahante J.E."/>
            <person name="Garbe J."/>
        </authorList>
    </citation>
    <scope>NUCLEOTIDE SEQUENCE</scope>
    <source>
        <strain evidence="2">Duluth1</strain>
        <tissue evidence="2">Whole animal</tissue>
    </source>
</reference>
<organism evidence="2 3">
    <name type="scientific">Dreissena polymorpha</name>
    <name type="common">Zebra mussel</name>
    <name type="synonym">Mytilus polymorpha</name>
    <dbReference type="NCBI Taxonomy" id="45954"/>
    <lineage>
        <taxon>Eukaryota</taxon>
        <taxon>Metazoa</taxon>
        <taxon>Spiralia</taxon>
        <taxon>Lophotrochozoa</taxon>
        <taxon>Mollusca</taxon>
        <taxon>Bivalvia</taxon>
        <taxon>Autobranchia</taxon>
        <taxon>Heteroconchia</taxon>
        <taxon>Euheterodonta</taxon>
        <taxon>Imparidentia</taxon>
        <taxon>Neoheterodontei</taxon>
        <taxon>Myida</taxon>
        <taxon>Dreissenoidea</taxon>
        <taxon>Dreissenidae</taxon>
        <taxon>Dreissena</taxon>
    </lineage>
</organism>
<evidence type="ECO:0000313" key="2">
    <source>
        <dbReference type="EMBL" id="KAH3872590.1"/>
    </source>
</evidence>
<dbReference type="AlphaFoldDB" id="A0A9D4MAB0"/>
<comment type="caution">
    <text evidence="2">The sequence shown here is derived from an EMBL/GenBank/DDBJ whole genome shotgun (WGS) entry which is preliminary data.</text>
</comment>